<feature type="compositionally biased region" description="Basic and acidic residues" evidence="8">
    <location>
        <begin position="1078"/>
        <end position="1101"/>
    </location>
</feature>
<dbReference type="FunFam" id="1.20.5.1700:FF:000001">
    <property type="entry name" value="Transforming acidic coiled-coil-containing protein 1 isoform 2"/>
    <property type="match status" value="1"/>
</dbReference>
<dbReference type="GO" id="GO:0005856">
    <property type="term" value="C:cytoskeleton"/>
    <property type="evidence" value="ECO:0007669"/>
    <property type="project" value="UniProtKB-SubCell"/>
</dbReference>
<feature type="compositionally biased region" description="Low complexity" evidence="8">
    <location>
        <begin position="495"/>
        <end position="517"/>
    </location>
</feature>
<evidence type="ECO:0000256" key="3">
    <source>
        <dbReference type="ARBA" id="ARBA00022490"/>
    </source>
</evidence>
<reference evidence="11" key="1">
    <citation type="submission" date="2025-08" db="UniProtKB">
        <authorList>
            <consortium name="RefSeq"/>
        </authorList>
    </citation>
    <scope>IDENTIFICATION</scope>
</reference>
<dbReference type="RefSeq" id="XP_028279785.1">
    <property type="nucleotide sequence ID" value="XM_028423984.1"/>
</dbReference>
<dbReference type="GeneID" id="114447594"/>
<keyword evidence="3" id="KW-0963">Cytoplasm</keyword>
<feature type="compositionally biased region" description="Low complexity" evidence="8">
    <location>
        <begin position="858"/>
        <end position="873"/>
    </location>
</feature>
<feature type="coiled-coil region" evidence="7">
    <location>
        <begin position="1233"/>
        <end position="1419"/>
    </location>
</feature>
<feature type="region of interest" description="Disordered" evidence="8">
    <location>
        <begin position="133"/>
        <end position="471"/>
    </location>
</feature>
<feature type="compositionally biased region" description="Acidic residues" evidence="8">
    <location>
        <begin position="883"/>
        <end position="899"/>
    </location>
</feature>
<feature type="compositionally biased region" description="Polar residues" evidence="8">
    <location>
        <begin position="1203"/>
        <end position="1212"/>
    </location>
</feature>
<evidence type="ECO:0000313" key="11">
    <source>
        <dbReference type="RefSeq" id="XP_028279785.1"/>
    </source>
</evidence>
<dbReference type="Proteomes" id="UP000515145">
    <property type="component" value="Chromosome 15"/>
</dbReference>
<comment type="similarity">
    <text evidence="2">Belongs to the TACC family.</text>
</comment>
<feature type="compositionally biased region" description="Polar residues" evidence="8">
    <location>
        <begin position="1033"/>
        <end position="1049"/>
    </location>
</feature>
<feature type="compositionally biased region" description="Polar residues" evidence="8">
    <location>
        <begin position="415"/>
        <end position="426"/>
    </location>
</feature>
<keyword evidence="6" id="KW-0206">Cytoskeleton</keyword>
<feature type="compositionally biased region" description="Low complexity" evidence="8">
    <location>
        <begin position="926"/>
        <end position="935"/>
    </location>
</feature>
<evidence type="ECO:0000256" key="5">
    <source>
        <dbReference type="ARBA" id="ARBA00023054"/>
    </source>
</evidence>
<evidence type="ECO:0000313" key="10">
    <source>
        <dbReference type="Proteomes" id="UP000515145"/>
    </source>
</evidence>
<dbReference type="Gene3D" id="1.20.5.1700">
    <property type="match status" value="1"/>
</dbReference>
<gene>
    <name evidence="11" type="primary">tacc2</name>
</gene>
<feature type="region of interest" description="Disordered" evidence="8">
    <location>
        <begin position="1"/>
        <end position="61"/>
    </location>
</feature>
<feature type="compositionally biased region" description="Basic and acidic residues" evidence="8">
    <location>
        <begin position="164"/>
        <end position="177"/>
    </location>
</feature>
<comment type="subcellular location">
    <subcellularLocation>
        <location evidence="1">Cytoplasm</location>
        <location evidence="1">Cytoskeleton</location>
    </subcellularLocation>
</comment>
<feature type="compositionally biased region" description="Polar residues" evidence="8">
    <location>
        <begin position="553"/>
        <end position="570"/>
    </location>
</feature>
<evidence type="ECO:0000256" key="6">
    <source>
        <dbReference type="ARBA" id="ARBA00023212"/>
    </source>
</evidence>
<evidence type="ECO:0000256" key="2">
    <source>
        <dbReference type="ARBA" id="ARBA00009423"/>
    </source>
</evidence>
<keyword evidence="5 7" id="KW-0175">Coiled coil</keyword>
<dbReference type="InterPro" id="IPR007707">
    <property type="entry name" value="TACC_C"/>
</dbReference>
<evidence type="ECO:0000256" key="4">
    <source>
        <dbReference type="ARBA" id="ARBA00022553"/>
    </source>
</evidence>
<feature type="compositionally biased region" description="Basic residues" evidence="8">
    <location>
        <begin position="536"/>
        <end position="551"/>
    </location>
</feature>
<dbReference type="GO" id="GO:0005737">
    <property type="term" value="C:cytoplasm"/>
    <property type="evidence" value="ECO:0007669"/>
    <property type="project" value="TreeGrafter"/>
</dbReference>
<feature type="compositionally biased region" description="Basic and acidic residues" evidence="8">
    <location>
        <begin position="942"/>
        <end position="957"/>
    </location>
</feature>
<feature type="compositionally biased region" description="Pro residues" evidence="8">
    <location>
        <begin position="340"/>
        <end position="349"/>
    </location>
</feature>
<evidence type="ECO:0000259" key="9">
    <source>
        <dbReference type="Pfam" id="PF05010"/>
    </source>
</evidence>
<dbReference type="GO" id="GO:0007097">
    <property type="term" value="P:nuclear migration"/>
    <property type="evidence" value="ECO:0007669"/>
    <property type="project" value="TreeGrafter"/>
</dbReference>
<dbReference type="PANTHER" id="PTHR13924:SF11">
    <property type="entry name" value="TRANSFORMING ACIDIC COILED-COIL-CONTAINING PROTEIN 2"/>
    <property type="match status" value="1"/>
</dbReference>
<feature type="compositionally biased region" description="Polar residues" evidence="8">
    <location>
        <begin position="30"/>
        <end position="40"/>
    </location>
</feature>
<name>A0A6P7JSA0_9TELE</name>
<feature type="compositionally biased region" description="Polar residues" evidence="8">
    <location>
        <begin position="47"/>
        <end position="61"/>
    </location>
</feature>
<keyword evidence="10" id="KW-1185">Reference proteome</keyword>
<feature type="compositionally biased region" description="Basic and acidic residues" evidence="8">
    <location>
        <begin position="198"/>
        <end position="213"/>
    </location>
</feature>
<evidence type="ECO:0000256" key="7">
    <source>
        <dbReference type="SAM" id="Coils"/>
    </source>
</evidence>
<feature type="compositionally biased region" description="Pro residues" evidence="8">
    <location>
        <begin position="377"/>
        <end position="386"/>
    </location>
</feature>
<feature type="compositionally biased region" description="Polar residues" evidence="8">
    <location>
        <begin position="787"/>
        <end position="801"/>
    </location>
</feature>
<proteinExistence type="inferred from homology"/>
<dbReference type="GO" id="GO:0007052">
    <property type="term" value="P:mitotic spindle organization"/>
    <property type="evidence" value="ECO:0007669"/>
    <property type="project" value="InterPro"/>
</dbReference>
<dbReference type="Pfam" id="PF05010">
    <property type="entry name" value="TACC_C"/>
    <property type="match status" value="1"/>
</dbReference>
<dbReference type="PANTHER" id="PTHR13924">
    <property type="entry name" value="TRANSFORMING ACIDIC COILED-COIL CONTAINING PROTEIN 1/2"/>
    <property type="match status" value="1"/>
</dbReference>
<evidence type="ECO:0000256" key="1">
    <source>
        <dbReference type="ARBA" id="ARBA00004245"/>
    </source>
</evidence>
<dbReference type="InterPro" id="IPR039915">
    <property type="entry name" value="TACC"/>
</dbReference>
<feature type="region of interest" description="Disordered" evidence="8">
    <location>
        <begin position="1199"/>
        <end position="1220"/>
    </location>
</feature>
<dbReference type="CTD" id="10579"/>
<dbReference type="GO" id="GO:0021987">
    <property type="term" value="P:cerebral cortex development"/>
    <property type="evidence" value="ECO:0007669"/>
    <property type="project" value="TreeGrafter"/>
</dbReference>
<feature type="compositionally biased region" description="Basic and acidic residues" evidence="8">
    <location>
        <begin position="429"/>
        <end position="440"/>
    </location>
</feature>
<organism evidence="10 11">
    <name type="scientific">Parambassis ranga</name>
    <name type="common">Indian glassy fish</name>
    <dbReference type="NCBI Taxonomy" id="210632"/>
    <lineage>
        <taxon>Eukaryota</taxon>
        <taxon>Metazoa</taxon>
        <taxon>Chordata</taxon>
        <taxon>Craniata</taxon>
        <taxon>Vertebrata</taxon>
        <taxon>Euteleostomi</taxon>
        <taxon>Actinopterygii</taxon>
        <taxon>Neopterygii</taxon>
        <taxon>Teleostei</taxon>
        <taxon>Neoteleostei</taxon>
        <taxon>Acanthomorphata</taxon>
        <taxon>Ovalentaria</taxon>
        <taxon>Ambassidae</taxon>
        <taxon>Parambassis</taxon>
    </lineage>
</organism>
<protein>
    <submittedName>
        <fullName evidence="11">Transforming acidic coiled-coil-containing protein 2 isoform X10</fullName>
    </submittedName>
</protein>
<feature type="region of interest" description="Disordered" evidence="8">
    <location>
        <begin position="490"/>
        <end position="959"/>
    </location>
</feature>
<feature type="region of interest" description="Disordered" evidence="8">
    <location>
        <begin position="1033"/>
        <end position="1111"/>
    </location>
</feature>
<evidence type="ECO:0000256" key="8">
    <source>
        <dbReference type="SAM" id="MobiDB-lite"/>
    </source>
</evidence>
<feature type="compositionally biased region" description="Polar residues" evidence="8">
    <location>
        <begin position="670"/>
        <end position="683"/>
    </location>
</feature>
<feature type="domain" description="Transforming acidic coiled-coil-containing protein C-terminal" evidence="9">
    <location>
        <begin position="1220"/>
        <end position="1417"/>
    </location>
</feature>
<feature type="compositionally biased region" description="Basic and acidic residues" evidence="8">
    <location>
        <begin position="284"/>
        <end position="294"/>
    </location>
</feature>
<feature type="compositionally biased region" description="Polar residues" evidence="8">
    <location>
        <begin position="826"/>
        <end position="839"/>
    </location>
</feature>
<feature type="compositionally biased region" description="Basic residues" evidence="8">
    <location>
        <begin position="762"/>
        <end position="780"/>
    </location>
</feature>
<sequence length="1423" mass="155952">MGNENSTTEVLPEDGAPENVVLFPPKENQNDSLQSGAQTETQRDDQTLLTETSTCQPSLLSEQVLPDVPVITGVEESRGLSADQEDKEELEFPHDLLPSLDFSSELNIWESSLGPLPSLEPPQLEFLTPTEEIATPLRQEEIPEVEQAAEKTTAEIPSLSVVKKPVDLPEPLKKTTDLLEPTQQKTEPTDSIEADPPEETKTSELPEPTKKEEEEPSDEVEELKSQPVTSQKAEEQAEVLEPTQNTEETPESTKCEVGFIEPTKNEEPEPINKTTESLQPDTKLVSEELVEKPAEVPPVEPFTVPAEKTAETETVQDPPAELQDSGPSIAEQAERRHPAPASPPPPQHFPPHLQDTAEFPTPTPLTSHIPKTLTTPPASPCPPPAPNQCDDHFPASAPCHVPFRSSDSDGAFETPESTTPVKTASPSEPLREQFPSDDKVPGTSDSDLASDVTAAEPALGSLSATFDEDRPIAASGTYNIDFFAAEPSSHTLTRSLSLQGGELDSSGLSDGSFSGGFCPHSESFSVGTESAPGTLRRPKKVRPGSVKKKPFLRQNSNPESPRPASSSSTPEIKKRAKPRAASPLQAQEETEGGSATPSPGGTLRRTRKSRVETPPPLPEETNHTSQEESAVGPALPLCQEESSLPGSPASKDESPIPPSASYKWDPENFENINPFNTGGSKIANSPVLGRKDPVCAPLSSLPESPPIPAVESYHPSPPAPPEEPISNPEEQPILPKRQPVRLEFDYSEESGEVPQASPPPKKVGKKASAKMPLRKPKLGLKKAAPAQTEQLDNNPPAAQNGNEDEIALPKASYSYEPDKWEDPNFNPFSSKKGMTNSPKLSRPSYGFDPNTFDVSIDPFKSSNKISNSPPKASASFELSSNDYDNDNENDNDNIGELEDQNLNKPAKKKKTPIKSNTFRVKRSPKKSPLSDLSPDAAPTDEPQSHSQDDHATDEEKLASSISHKWAALADVDVDLNSDQQDFPQPCDLTSFVNEKEAAVQDYEIEYMEKIGSSSPPLSVKKPSLYLNLDSVSDNLTKNTHGSEPNSPCTGSFEEMEAQITAGMKTPVLSPRPGPEGCAGDKGRKRESEALSRTQSTERDEQPPSQGPMEAPAPALAIPMLDRLAECGDPLQYLEPDLAETNPTAFAQKLQEELVFAALRIEALQVAKNISQCPSLPTVTPEHREVSSLLESAVSKSSLYGRTKTANESSYNEGESPHLPRDLDHSLGIAREEIVSKEKEVLVWQRKYEESQQELLEMRRIVAEYEKTIAHMIEDDQKEKSLSHHTIQQLVMEKEQALADLNSVEKSLADLFRRYEKLKDMVEGYRKNEEILKKSAQEHLARVRKEEQRYRALKIHAEEKIDKANSDIVQVRAKAKQEQAAYQASLRKEQMKVDSLERTLEQKNKEIEELTKICDELIGKMGKS</sequence>
<keyword evidence="4" id="KW-0597">Phosphoprotein</keyword>
<accession>A0A6P7JSA0</accession>